<dbReference type="CDD" id="cd00834">
    <property type="entry name" value="KAS_I_II"/>
    <property type="match status" value="1"/>
</dbReference>
<evidence type="ECO:0000256" key="3">
    <source>
        <dbReference type="ARBA" id="ARBA00022679"/>
    </source>
</evidence>
<feature type="domain" description="Ketosynthase family 3 (KS3)" evidence="5">
    <location>
        <begin position="3"/>
        <end position="425"/>
    </location>
</feature>
<organism evidence="6 7">
    <name type="scientific">Pseudomonas ekonensis</name>
    <dbReference type="NCBI Taxonomy" id="2842353"/>
    <lineage>
        <taxon>Bacteria</taxon>
        <taxon>Pseudomonadati</taxon>
        <taxon>Pseudomonadota</taxon>
        <taxon>Gammaproteobacteria</taxon>
        <taxon>Pseudomonadales</taxon>
        <taxon>Pseudomonadaceae</taxon>
        <taxon>Pseudomonas</taxon>
    </lineage>
</organism>
<dbReference type="Pfam" id="PF02801">
    <property type="entry name" value="Ketoacyl-synt_C"/>
    <property type="match status" value="1"/>
</dbReference>
<name>A0ABS6PJ43_9PSED</name>
<evidence type="ECO:0000313" key="6">
    <source>
        <dbReference type="EMBL" id="MBV4460450.1"/>
    </source>
</evidence>
<reference evidence="6 7" key="1">
    <citation type="submission" date="2021-06" db="EMBL/GenBank/DDBJ databases">
        <title>Updating the genus Pseudomonas: Description of 43 new species and partition of the Pseudomonas putida group.</title>
        <authorList>
            <person name="Girard L."/>
            <person name="Lood C."/>
            <person name="Vandamme P."/>
            <person name="Rokni-Zadeh H."/>
            <person name="Van Noort V."/>
            <person name="Hofte M."/>
            <person name="Lavigne R."/>
            <person name="De Mot R."/>
        </authorList>
    </citation>
    <scope>NUCLEOTIDE SEQUENCE [LARGE SCALE GENOMIC DNA]</scope>
    <source>
        <strain evidence="6 7">COR58</strain>
    </source>
</reference>
<keyword evidence="7" id="KW-1185">Reference proteome</keyword>
<dbReference type="InterPro" id="IPR000794">
    <property type="entry name" value="Beta-ketoacyl_synthase"/>
</dbReference>
<accession>A0ABS6PJ43</accession>
<dbReference type="SMART" id="SM00825">
    <property type="entry name" value="PKS_KS"/>
    <property type="match status" value="1"/>
</dbReference>
<proteinExistence type="inferred from homology"/>
<dbReference type="RefSeq" id="WP_217893763.1">
    <property type="nucleotide sequence ID" value="NZ_JAHSTS010000002.1"/>
</dbReference>
<evidence type="ECO:0000256" key="1">
    <source>
        <dbReference type="ARBA" id="ARBA00005194"/>
    </source>
</evidence>
<comment type="pathway">
    <text evidence="1">Lipid metabolism; fatty acid biosynthesis.</text>
</comment>
<comment type="caution">
    <text evidence="6">The sequence shown here is derived from an EMBL/GenBank/DDBJ whole genome shotgun (WGS) entry which is preliminary data.</text>
</comment>
<evidence type="ECO:0000259" key="5">
    <source>
        <dbReference type="PROSITE" id="PS52004"/>
    </source>
</evidence>
<dbReference type="Pfam" id="PF00109">
    <property type="entry name" value="ketoacyl-synt"/>
    <property type="match status" value="1"/>
</dbReference>
<gene>
    <name evidence="6" type="ORF">KVG96_21040</name>
</gene>
<evidence type="ECO:0000256" key="2">
    <source>
        <dbReference type="ARBA" id="ARBA00008467"/>
    </source>
</evidence>
<dbReference type="PROSITE" id="PS52004">
    <property type="entry name" value="KS3_2"/>
    <property type="match status" value="1"/>
</dbReference>
<dbReference type="InterPro" id="IPR014030">
    <property type="entry name" value="Ketoacyl_synth_N"/>
</dbReference>
<dbReference type="PANTHER" id="PTHR11712">
    <property type="entry name" value="POLYKETIDE SYNTHASE-RELATED"/>
    <property type="match status" value="1"/>
</dbReference>
<dbReference type="Proteomes" id="UP000765224">
    <property type="component" value="Unassembled WGS sequence"/>
</dbReference>
<dbReference type="InterPro" id="IPR014031">
    <property type="entry name" value="Ketoacyl_synth_C"/>
</dbReference>
<dbReference type="EMBL" id="JAHSTS010000002">
    <property type="protein sequence ID" value="MBV4460450.1"/>
    <property type="molecule type" value="Genomic_DNA"/>
</dbReference>
<sequence>MSATRIVITGMGAVTGFGFEWQTLWEKMLGGEHCVRPWQPEDLGEEPFPVRYAAAVDMALMPQRLQGHPAWDMALERRSRFGWVAATQAVADSRLSPGQLRDAAVLCASGAPQHMLADMLLAQAPDGREPDWSHLMNRSAQVSDEGSLRQSNDRLARVIADDLGCEGPVINISSACAGAAQAIGNAFRMIRRGEVNVALAGGADSVLNLDTMAALYLLGAASGEQRWGADLCRPFDRDRSGLIAGEGGGFVVLESLEHALARGATPYAEVLGFGSSLDAYKVTAPQPEGRGAALAMQAALDDAGLRAAQIDLINAHGTSTPLNDVAETLAIKKVFAEQRHYRSLAVSANKSQFGHLIAAAGAPECIVTALACLNDLVTPTVNLHHADEQCDLDYCPGQAVSRRVDFALSNSFGFGGLNTSLALGKYREQGQ</sequence>
<keyword evidence="3 4" id="KW-0808">Transferase</keyword>
<evidence type="ECO:0000313" key="7">
    <source>
        <dbReference type="Proteomes" id="UP000765224"/>
    </source>
</evidence>
<evidence type="ECO:0000256" key="4">
    <source>
        <dbReference type="RuleBase" id="RU003694"/>
    </source>
</evidence>
<protein>
    <submittedName>
        <fullName evidence="6">Beta-ketoacyl-[acyl-carrier-protein] synthase family protein</fullName>
    </submittedName>
</protein>
<comment type="similarity">
    <text evidence="2 4">Belongs to the thiolase-like superfamily. Beta-ketoacyl-ACP synthases family.</text>
</comment>
<dbReference type="PANTHER" id="PTHR11712:SF336">
    <property type="entry name" value="3-OXOACYL-[ACYL-CARRIER-PROTEIN] SYNTHASE, MITOCHONDRIAL"/>
    <property type="match status" value="1"/>
</dbReference>
<dbReference type="InterPro" id="IPR020841">
    <property type="entry name" value="PKS_Beta-ketoAc_synthase_dom"/>
</dbReference>